<evidence type="ECO:0000313" key="13">
    <source>
        <dbReference type="EMBL" id="XCI30016.1"/>
    </source>
</evidence>
<name>A0AAU8HX74_9FIRM</name>
<reference evidence="13" key="2">
    <citation type="submission" date="2024-06" db="EMBL/GenBank/DDBJ databases">
        <authorList>
            <person name="Petrova K.O."/>
            <person name="Toshchakov S.V."/>
            <person name="Boltjanskaja Y.V."/>
            <person name="Kevbrin V.V."/>
        </authorList>
    </citation>
    <scope>NUCLEOTIDE SEQUENCE</scope>
    <source>
        <strain evidence="13">Z-710</strain>
    </source>
</reference>
<evidence type="ECO:0000256" key="5">
    <source>
        <dbReference type="ARBA" id="ARBA00022741"/>
    </source>
</evidence>
<keyword evidence="4 10" id="KW-0699">rRNA-binding</keyword>
<dbReference type="InterPro" id="IPR027417">
    <property type="entry name" value="P-loop_NTPase"/>
</dbReference>
<evidence type="ECO:0000256" key="3">
    <source>
        <dbReference type="ARBA" id="ARBA00022723"/>
    </source>
</evidence>
<keyword evidence="1 10" id="KW-0963">Cytoplasm</keyword>
<dbReference type="Pfam" id="PF03193">
    <property type="entry name" value="RsgA_GTPase"/>
    <property type="match status" value="1"/>
</dbReference>
<dbReference type="InterPro" id="IPR010914">
    <property type="entry name" value="RsgA_GTPase_dom"/>
</dbReference>
<dbReference type="Gene3D" id="1.10.40.50">
    <property type="entry name" value="Probable gtpase engc, domain 3"/>
    <property type="match status" value="1"/>
</dbReference>
<evidence type="ECO:0000256" key="1">
    <source>
        <dbReference type="ARBA" id="ARBA00022490"/>
    </source>
</evidence>
<dbReference type="CDD" id="cd01854">
    <property type="entry name" value="YjeQ_EngC"/>
    <property type="match status" value="1"/>
</dbReference>
<sequence>MNGIIYKALSGFYYVKTESGYSYQCKGRGKLKKEKIKPLVGDRVEITTISDDEGVIEKVLPRKNLLYRPTVANIDQMIVMVSNEQPKPDYMLMDTLLALAEHYNISALVCVTKIDLGDSVLKYVKDRLQSTNYRVLGISNQPPQGISQLKSLMEDKISCLCGQSGVGKSSLVNNLNPDANFRVGNISTKIQRGKHTTTHSSLVEVTKNGFIVDTPGFSNLSLQDVGLKQLANLYVDFDGFECKFTSCTHMSEQECGVKKAVEKGQLHQDRYESYVMLNKKLKQLKERYKRG</sequence>
<proteinExistence type="inferred from homology"/>
<dbReference type="InterPro" id="IPR012340">
    <property type="entry name" value="NA-bd_OB-fold"/>
</dbReference>
<dbReference type="Gene3D" id="2.40.50.140">
    <property type="entry name" value="Nucleic acid-binding proteins"/>
    <property type="match status" value="1"/>
</dbReference>
<organism evidence="13">
    <name type="scientific">Proteinivorax hydrogeniformans</name>
    <dbReference type="NCBI Taxonomy" id="1826727"/>
    <lineage>
        <taxon>Bacteria</taxon>
        <taxon>Bacillati</taxon>
        <taxon>Bacillota</taxon>
        <taxon>Clostridia</taxon>
        <taxon>Eubacteriales</taxon>
        <taxon>Proteinivoracaceae</taxon>
        <taxon>Proteinivorax</taxon>
    </lineage>
</organism>
<dbReference type="AlphaFoldDB" id="A0AAU8HX74"/>
<keyword evidence="7 10" id="KW-0862">Zinc</keyword>
<dbReference type="NCBIfam" id="TIGR00157">
    <property type="entry name" value="ribosome small subunit-dependent GTPase A"/>
    <property type="match status" value="1"/>
</dbReference>
<evidence type="ECO:0000256" key="6">
    <source>
        <dbReference type="ARBA" id="ARBA00022801"/>
    </source>
</evidence>
<dbReference type="GO" id="GO:0005737">
    <property type="term" value="C:cytoplasm"/>
    <property type="evidence" value="ECO:0007669"/>
    <property type="project" value="UniProtKB-SubCell"/>
</dbReference>
<feature type="binding site" evidence="10">
    <location>
        <position position="242"/>
    </location>
    <ligand>
        <name>Zn(2+)</name>
        <dbReference type="ChEBI" id="CHEBI:29105"/>
    </ligand>
</feature>
<dbReference type="GO" id="GO:0019843">
    <property type="term" value="F:rRNA binding"/>
    <property type="evidence" value="ECO:0007669"/>
    <property type="project" value="UniProtKB-KW"/>
</dbReference>
<dbReference type="InterPro" id="IPR031944">
    <property type="entry name" value="RsgA_N"/>
</dbReference>
<dbReference type="RefSeq" id="WP_353894560.1">
    <property type="nucleotide sequence ID" value="NZ_CP159485.1"/>
</dbReference>
<evidence type="ECO:0000259" key="12">
    <source>
        <dbReference type="PROSITE" id="PS51721"/>
    </source>
</evidence>
<evidence type="ECO:0000256" key="4">
    <source>
        <dbReference type="ARBA" id="ARBA00022730"/>
    </source>
</evidence>
<evidence type="ECO:0000256" key="10">
    <source>
        <dbReference type="HAMAP-Rule" id="MF_01820"/>
    </source>
</evidence>
<evidence type="ECO:0000256" key="9">
    <source>
        <dbReference type="ARBA" id="ARBA00023134"/>
    </source>
</evidence>
<protein>
    <recommendedName>
        <fullName evidence="10">Small ribosomal subunit biogenesis GTPase RsgA</fullName>
        <ecNumber evidence="10">3.6.1.-</ecNumber>
    </recommendedName>
</protein>
<dbReference type="SUPFAM" id="SSF52540">
    <property type="entry name" value="P-loop containing nucleoside triphosphate hydrolases"/>
    <property type="match status" value="1"/>
</dbReference>
<dbReference type="PROSITE" id="PS50936">
    <property type="entry name" value="ENGC_GTPASE"/>
    <property type="match status" value="1"/>
</dbReference>
<dbReference type="InterPro" id="IPR004881">
    <property type="entry name" value="Ribosome_biogen_GTPase_RsgA"/>
</dbReference>
<dbReference type="GO" id="GO:0042274">
    <property type="term" value="P:ribosomal small subunit biogenesis"/>
    <property type="evidence" value="ECO:0007669"/>
    <property type="project" value="UniProtKB-UniRule"/>
</dbReference>
<keyword evidence="9 10" id="KW-0342">GTP-binding</keyword>
<dbReference type="EC" id="3.6.1.-" evidence="10"/>
<feature type="binding site" evidence="10">
    <location>
        <position position="255"/>
    </location>
    <ligand>
        <name>Zn(2+)</name>
        <dbReference type="ChEBI" id="CHEBI:29105"/>
    </ligand>
</feature>
<dbReference type="PANTHER" id="PTHR32120">
    <property type="entry name" value="SMALL RIBOSOMAL SUBUNIT BIOGENESIS GTPASE RSGA"/>
    <property type="match status" value="1"/>
</dbReference>
<feature type="binding site" evidence="10">
    <location>
        <begin position="112"/>
        <end position="115"/>
    </location>
    <ligand>
        <name>GTP</name>
        <dbReference type="ChEBI" id="CHEBI:37565"/>
    </ligand>
</feature>
<dbReference type="PROSITE" id="PS51721">
    <property type="entry name" value="G_CP"/>
    <property type="match status" value="1"/>
</dbReference>
<keyword evidence="2 10" id="KW-0690">Ribosome biogenesis</keyword>
<feature type="domain" description="EngC GTPase" evidence="11">
    <location>
        <begin position="72"/>
        <end position="218"/>
    </location>
</feature>
<comment type="subunit">
    <text evidence="10">Monomer. Associates with 30S ribosomal subunit, binds 16S rRNA.</text>
</comment>
<comment type="cofactor">
    <cofactor evidence="10">
        <name>Zn(2+)</name>
        <dbReference type="ChEBI" id="CHEBI:29105"/>
    </cofactor>
    <text evidence="10">Binds 1 zinc ion per subunit.</text>
</comment>
<dbReference type="CDD" id="cd04466">
    <property type="entry name" value="S1_YloQ_GTPase"/>
    <property type="match status" value="1"/>
</dbReference>
<dbReference type="GO" id="GO:0003924">
    <property type="term" value="F:GTPase activity"/>
    <property type="evidence" value="ECO:0007669"/>
    <property type="project" value="UniProtKB-UniRule"/>
</dbReference>
<keyword evidence="5 10" id="KW-0547">Nucleotide-binding</keyword>
<dbReference type="HAMAP" id="MF_01820">
    <property type="entry name" value="GTPase_RsgA"/>
    <property type="match status" value="1"/>
</dbReference>
<accession>A0AAU8HX74</accession>
<gene>
    <name evidence="10 13" type="primary">rsgA</name>
    <name evidence="13" type="ORF">PRVXH_001489</name>
</gene>
<keyword evidence="3 10" id="KW-0479">Metal-binding</keyword>
<keyword evidence="8 10" id="KW-0694">RNA-binding</keyword>
<reference evidence="13" key="1">
    <citation type="journal article" date="2018" name="Antonie Van Leeuwenhoek">
        <title>Proteinivorax hydrogeniformans sp. nov., an anaerobic, haloalkaliphilic bacterium fermenting proteinaceous compounds with high hydrogen production.</title>
        <authorList>
            <person name="Boltyanskaya Y."/>
            <person name="Detkova E."/>
            <person name="Pimenov N."/>
            <person name="Kevbrin V."/>
        </authorList>
    </citation>
    <scope>NUCLEOTIDE SEQUENCE</scope>
    <source>
        <strain evidence="13">Z-710</strain>
    </source>
</reference>
<feature type="binding site" evidence="10">
    <location>
        <position position="249"/>
    </location>
    <ligand>
        <name>Zn(2+)</name>
        <dbReference type="ChEBI" id="CHEBI:29105"/>
    </ligand>
</feature>
<feature type="domain" description="CP-type G" evidence="12">
    <location>
        <begin position="63"/>
        <end position="220"/>
    </location>
</feature>
<dbReference type="GO" id="GO:0046872">
    <property type="term" value="F:metal ion binding"/>
    <property type="evidence" value="ECO:0007669"/>
    <property type="project" value="UniProtKB-KW"/>
</dbReference>
<comment type="similarity">
    <text evidence="10">Belongs to the TRAFAC class YlqF/YawG GTPase family. RsgA subfamily.</text>
</comment>
<keyword evidence="6 10" id="KW-0378">Hydrolase</keyword>
<feature type="binding site" evidence="10">
    <location>
        <position position="247"/>
    </location>
    <ligand>
        <name>Zn(2+)</name>
        <dbReference type="ChEBI" id="CHEBI:29105"/>
    </ligand>
</feature>
<evidence type="ECO:0000256" key="2">
    <source>
        <dbReference type="ARBA" id="ARBA00022517"/>
    </source>
</evidence>
<dbReference type="Pfam" id="PF16745">
    <property type="entry name" value="RsgA_N"/>
    <property type="match status" value="1"/>
</dbReference>
<dbReference type="InterPro" id="IPR030378">
    <property type="entry name" value="G_CP_dom"/>
</dbReference>
<dbReference type="EMBL" id="CP159485">
    <property type="protein sequence ID" value="XCI30016.1"/>
    <property type="molecule type" value="Genomic_DNA"/>
</dbReference>
<evidence type="ECO:0000256" key="8">
    <source>
        <dbReference type="ARBA" id="ARBA00022884"/>
    </source>
</evidence>
<evidence type="ECO:0000256" key="7">
    <source>
        <dbReference type="ARBA" id="ARBA00022833"/>
    </source>
</evidence>
<dbReference type="SUPFAM" id="SSF50249">
    <property type="entry name" value="Nucleic acid-binding proteins"/>
    <property type="match status" value="1"/>
</dbReference>
<dbReference type="Gene3D" id="3.40.50.300">
    <property type="entry name" value="P-loop containing nucleotide triphosphate hydrolases"/>
    <property type="match status" value="1"/>
</dbReference>
<comment type="subcellular location">
    <subcellularLocation>
        <location evidence="10">Cytoplasm</location>
    </subcellularLocation>
</comment>
<dbReference type="GO" id="GO:0005525">
    <property type="term" value="F:GTP binding"/>
    <property type="evidence" value="ECO:0007669"/>
    <property type="project" value="UniProtKB-UniRule"/>
</dbReference>
<comment type="function">
    <text evidence="10">One of several proteins that assist in the late maturation steps of the functional core of the 30S ribosomal subunit. Helps release RbfA from mature subunits. May play a role in the assembly of ribosomal proteins into the subunit. Circularly permuted GTPase that catalyzes slow GTP hydrolysis, GTPase activity is stimulated by the 30S ribosomal subunit.</text>
</comment>
<evidence type="ECO:0000259" key="11">
    <source>
        <dbReference type="PROSITE" id="PS50936"/>
    </source>
</evidence>
<feature type="binding site" evidence="10">
    <location>
        <begin position="162"/>
        <end position="170"/>
    </location>
    <ligand>
        <name>GTP</name>
        <dbReference type="ChEBI" id="CHEBI:37565"/>
    </ligand>
</feature>
<dbReference type="PANTHER" id="PTHR32120:SF11">
    <property type="entry name" value="SMALL RIBOSOMAL SUBUNIT BIOGENESIS GTPASE RSGA 1, MITOCHONDRIAL-RELATED"/>
    <property type="match status" value="1"/>
</dbReference>